<comment type="caution">
    <text evidence="1">The sequence shown here is derived from an EMBL/GenBank/DDBJ whole genome shotgun (WGS) entry which is preliminary data.</text>
</comment>
<protein>
    <submittedName>
        <fullName evidence="1">Uncharacterized protein</fullName>
    </submittedName>
</protein>
<proteinExistence type="predicted"/>
<accession>A0ABW1HBV6</accession>
<dbReference type="EMBL" id="JBHSQS010000013">
    <property type="protein sequence ID" value="MFC5926004.1"/>
    <property type="molecule type" value="Genomic_DNA"/>
</dbReference>
<reference evidence="2" key="1">
    <citation type="journal article" date="2019" name="Int. J. Syst. Evol. Microbiol.">
        <title>The Global Catalogue of Microorganisms (GCM) 10K type strain sequencing project: providing services to taxonomists for standard genome sequencing and annotation.</title>
        <authorList>
            <consortium name="The Broad Institute Genomics Platform"/>
            <consortium name="The Broad Institute Genome Sequencing Center for Infectious Disease"/>
            <person name="Wu L."/>
            <person name="Ma J."/>
        </authorList>
    </citation>
    <scope>NUCLEOTIDE SEQUENCE [LARGE SCALE GENOMIC DNA]</scope>
    <source>
        <strain evidence="2">CGMCC 4.7144</strain>
    </source>
</reference>
<evidence type="ECO:0000313" key="2">
    <source>
        <dbReference type="Proteomes" id="UP001596226"/>
    </source>
</evidence>
<gene>
    <name evidence="1" type="ORF">ACFQGL_21955</name>
</gene>
<organism evidence="1 2">
    <name type="scientific">Micromonospora vulcania</name>
    <dbReference type="NCBI Taxonomy" id="1441873"/>
    <lineage>
        <taxon>Bacteria</taxon>
        <taxon>Bacillati</taxon>
        <taxon>Actinomycetota</taxon>
        <taxon>Actinomycetes</taxon>
        <taxon>Micromonosporales</taxon>
        <taxon>Micromonosporaceae</taxon>
        <taxon>Micromonospora</taxon>
    </lineage>
</organism>
<dbReference type="Proteomes" id="UP001596226">
    <property type="component" value="Unassembled WGS sequence"/>
</dbReference>
<name>A0ABW1HBV6_9ACTN</name>
<keyword evidence="2" id="KW-1185">Reference proteome</keyword>
<sequence>MDLVTTRQTSDAVQLGCRTEHCVRLWAQREHGGTDTTPPGRRFVGASVREIDRPRECPPSADGQHVVDVVPAEPPTQRLRPSDQTILNGGDMAKPVCAFHEAKLPAHPAAPPPLWTTLWTATPTTPVIMTLAGLI</sequence>
<evidence type="ECO:0000313" key="1">
    <source>
        <dbReference type="EMBL" id="MFC5926004.1"/>
    </source>
</evidence>